<evidence type="ECO:0000313" key="3">
    <source>
        <dbReference type="Proteomes" id="UP000284706"/>
    </source>
</evidence>
<dbReference type="AlphaFoldDB" id="A0A409W2M2"/>
<protein>
    <recommendedName>
        <fullName evidence="1">CHAT domain-containing protein</fullName>
    </recommendedName>
</protein>
<reference evidence="2 3" key="1">
    <citation type="journal article" date="2018" name="Evol. Lett.">
        <title>Horizontal gene cluster transfer increased hallucinogenic mushroom diversity.</title>
        <authorList>
            <person name="Reynolds H.T."/>
            <person name="Vijayakumar V."/>
            <person name="Gluck-Thaler E."/>
            <person name="Korotkin H.B."/>
            <person name="Matheny P.B."/>
            <person name="Slot J.C."/>
        </authorList>
    </citation>
    <scope>NUCLEOTIDE SEQUENCE [LARGE SCALE GENOMIC DNA]</scope>
    <source>
        <strain evidence="2 3">SRW20</strain>
    </source>
</reference>
<dbReference type="InterPro" id="IPR011990">
    <property type="entry name" value="TPR-like_helical_dom_sf"/>
</dbReference>
<gene>
    <name evidence="2" type="ORF">CVT26_003150</name>
</gene>
<organism evidence="2 3">
    <name type="scientific">Gymnopilus dilepis</name>
    <dbReference type="NCBI Taxonomy" id="231916"/>
    <lineage>
        <taxon>Eukaryota</taxon>
        <taxon>Fungi</taxon>
        <taxon>Dikarya</taxon>
        <taxon>Basidiomycota</taxon>
        <taxon>Agaricomycotina</taxon>
        <taxon>Agaricomycetes</taxon>
        <taxon>Agaricomycetidae</taxon>
        <taxon>Agaricales</taxon>
        <taxon>Agaricineae</taxon>
        <taxon>Hymenogastraceae</taxon>
        <taxon>Gymnopilus</taxon>
    </lineage>
</organism>
<dbReference type="SUPFAM" id="SSF81901">
    <property type="entry name" value="HCP-like"/>
    <property type="match status" value="1"/>
</dbReference>
<name>A0A409W2M2_9AGAR</name>
<dbReference type="SUPFAM" id="SSF48452">
    <property type="entry name" value="TPR-like"/>
    <property type="match status" value="2"/>
</dbReference>
<dbReference type="PANTHER" id="PTHR19959:SF119">
    <property type="entry name" value="FUNGAL LIPASE-LIKE DOMAIN-CONTAINING PROTEIN"/>
    <property type="match status" value="1"/>
</dbReference>
<dbReference type="Gene3D" id="1.25.40.10">
    <property type="entry name" value="Tetratricopeptide repeat domain"/>
    <property type="match status" value="3"/>
</dbReference>
<evidence type="ECO:0000259" key="1">
    <source>
        <dbReference type="Pfam" id="PF12770"/>
    </source>
</evidence>
<proteinExistence type="predicted"/>
<dbReference type="PANTHER" id="PTHR19959">
    <property type="entry name" value="KINESIN LIGHT CHAIN"/>
    <property type="match status" value="1"/>
</dbReference>
<dbReference type="Proteomes" id="UP000284706">
    <property type="component" value="Unassembled WGS sequence"/>
</dbReference>
<dbReference type="EMBL" id="NHYE01005440">
    <property type="protein sequence ID" value="PPQ72771.1"/>
    <property type="molecule type" value="Genomic_DNA"/>
</dbReference>
<dbReference type="OrthoDB" id="9991317at2759"/>
<keyword evidence="3" id="KW-1185">Reference proteome</keyword>
<accession>A0A409W2M2</accession>
<dbReference type="InParanoid" id="A0A409W2M2"/>
<feature type="domain" description="CHAT" evidence="1">
    <location>
        <begin position="974"/>
        <end position="1266"/>
    </location>
</feature>
<sequence length="1267" mass="140707">MASQETPRYFTIDSSNGSSKLKGISSITPEEADRLAALGTSYLDHFRHTVNGNDTDVDAAISTFRKAVQGTPEYHVELPKRLSNLAISLARRFRVLSNLDDISDAITCQQKAISLSPANDAEMHKWMSNLGNFLMSRFERTGHLSDINEAVLSMQKAVDLSPQSYPGAYKDLHDLGTALQYRFEYSDDLNDLSEAISCQQRAISLTPEGDADLAGGLNNLGCSFSDRFERTGNLDDLAEAISCHEKAVNSTSEDNEDLPGWLSNLGSCYIFRFRHAGNLDDISQAITYQERAIALSPEGRPELPGLSNNLGLALMRRYQRTGDTNDINQAISFQRKAVALTEDSNASLPMRLNNLGASLQYRFQRLGDVNDLSEAIETQRNAVHLTPDGHADLALHLNELGNSLMFRFHRIGDPADISEAITYHQRVIELTPEDHAELAGRLNNLGSSFQSRFQQSGALVDISEAISYQQKAIHLTPEGHPALLGRLNNLGISLEWRFRRTNDIADISEAISCLERAIGVCPQDHGDLANLLHTLGGLLTDRFHTTKEISDISEAIISLQKAMDLKPETYSEFPILLGTLGVAFVQRFDRLGDQDDIQKAISYHRRALHLIPEGHVEFPAMLNNLGVALMNYFHNGGSLDELSEAISWLQKAVILTPEGHASLPVWHTDLARSLMYRFVHQGNREDIQSALDNWRQAASSTGMFSVRLAGAKNWAKWSKIIDPSQLLDAYTAVINLASQNAGLEYTIQKRYGNLLDISKHYTSAVAVAFDFDRQDLALEWLEQGRCLVWRQLNDLRTPVDNLRIVNPALANEIIRVSKALENEGARPERQLFVPNSTMAQKLSLQEEVNVHVKLAQEWDQLLLNVRAIPGFDDFLRPPSCSVLLKQLPKSGAVIVINIHEERSDALVLVSDSDHPIHVPLDEFSLEKSSDLRSRLNIHLQHRGFRIRSEPDNNERGMYRGMRLNHGRRGDTLRDILQELWKAIVHPIFSRLGYLDSPSESRRIWWCNTGPLAFLPIHAAGVYSETGSIAVSDFVISSYTPTVSALIEKLRSPRSGNRTQNGLFMLSQPDTPMMTPIPGTTKEVQLIKDVLTSQGIPYICLESSSATVSRGLQEMEIHSCIHFACHASQNMDEALQSGFHLYDGKLDLLSIIKRQVSGADLAFLSACQTSTGDEKLSEEAVHLAAGMLAAGYRSVVATMWSIQDSRGPEVAKLFYSNLLKHNAGTNKSLLSGDGAALALHSAIKGMREQFGDSETELLAWVPYVHFGL</sequence>
<evidence type="ECO:0000313" key="2">
    <source>
        <dbReference type="EMBL" id="PPQ72771.1"/>
    </source>
</evidence>
<comment type="caution">
    <text evidence="2">The sequence shown here is derived from an EMBL/GenBank/DDBJ whole genome shotgun (WGS) entry which is preliminary data.</text>
</comment>
<dbReference type="InterPro" id="IPR024983">
    <property type="entry name" value="CHAT_dom"/>
</dbReference>
<dbReference type="STRING" id="231916.A0A409W2M2"/>
<dbReference type="Pfam" id="PF13374">
    <property type="entry name" value="TPR_10"/>
    <property type="match status" value="1"/>
</dbReference>
<dbReference type="Pfam" id="PF12770">
    <property type="entry name" value="CHAT"/>
    <property type="match status" value="1"/>
</dbReference>